<dbReference type="Gene3D" id="1.10.1610.10">
    <property type="match status" value="1"/>
</dbReference>
<dbReference type="SUPFAM" id="SSF52733">
    <property type="entry name" value="Nicotinate mononucleotide:5,6-dimethylbenzimidazole phosphoribosyltransferase (CobT)"/>
    <property type="match status" value="1"/>
</dbReference>
<reference evidence="12 13" key="1">
    <citation type="submission" date="2016-08" db="EMBL/GenBank/DDBJ databases">
        <title>Genome of Bacillus solimangrovi GH2-4.</title>
        <authorList>
            <person name="Lim S."/>
            <person name="Kim B.-C."/>
        </authorList>
    </citation>
    <scope>NUCLEOTIDE SEQUENCE [LARGE SCALE GENOMIC DNA]</scope>
    <source>
        <strain evidence="12 13">GH2-4</strain>
    </source>
</reference>
<evidence type="ECO:0000256" key="8">
    <source>
        <dbReference type="ARBA" id="ARBA00022679"/>
    </source>
</evidence>
<dbReference type="UniPathway" id="UPA00061">
    <property type="reaction ID" value="UER00516"/>
</dbReference>
<name>A0A1E5LJ84_9BACI</name>
<proteinExistence type="inferred from homology"/>
<dbReference type="NCBIfam" id="NF000996">
    <property type="entry name" value="PRK00105.1"/>
    <property type="match status" value="1"/>
</dbReference>
<evidence type="ECO:0000256" key="9">
    <source>
        <dbReference type="ARBA" id="ARBA00030686"/>
    </source>
</evidence>
<dbReference type="Gene3D" id="3.40.50.10210">
    <property type="match status" value="1"/>
</dbReference>
<dbReference type="GO" id="GO:0008939">
    <property type="term" value="F:nicotinate-nucleotide-dimethylbenzimidazole phosphoribosyltransferase activity"/>
    <property type="evidence" value="ECO:0007669"/>
    <property type="project" value="UniProtKB-UniRule"/>
</dbReference>
<dbReference type="FunFam" id="3.40.50.10210:FF:000001">
    <property type="entry name" value="Nicotinate-nucleotide--dimethylbenzimidazole phosphoribosyltransferase"/>
    <property type="match status" value="1"/>
</dbReference>
<dbReference type="EC" id="2.4.2.21" evidence="4 11"/>
<evidence type="ECO:0000256" key="1">
    <source>
        <dbReference type="ARBA" id="ARBA00002197"/>
    </source>
</evidence>
<dbReference type="GO" id="GO:0009236">
    <property type="term" value="P:cobalamin biosynthetic process"/>
    <property type="evidence" value="ECO:0007669"/>
    <property type="project" value="UniProtKB-UniRule"/>
</dbReference>
<feature type="active site" description="Proton acceptor" evidence="11">
    <location>
        <position position="312"/>
    </location>
</feature>
<sequence length="344" mass="36499">MKEFKIDPLDKENGLQVKSYIDTLTKPPGSLGKLEQLAIQLGEITSQQFPSVTPPGVIVFAADHGIAAEGVSAFPQEVTAQMVTNFLNGGAAINVFSKQIGAQFKIVDVGVATEIDGEHLIKEKIRYGTANFLIEDAMTRDEALRAVEVGYEVSEKLIKDGIKCLIVGEMGIGNTTPSSTIVSLVSGRDVESVVGFGTGITQENILHKQQVIKKAIEVRSPNAEDPFDILAKVGGLEIAAMAGAMLAAASNRIPILVDGFICTAAALIAKLINNVVSEYMIIGHRSVEPGHRIAIDLLGKEPLLDLNLRLGEGSGAAIAFPLLLSSTLMISEMSTFTSAKISSE</sequence>
<dbReference type="PANTHER" id="PTHR43463:SF1">
    <property type="entry name" value="NICOTINATE-NUCLEOTIDE--DIMETHYLBENZIMIDAZOLE PHOSPHORIBOSYLTRANSFERASE"/>
    <property type="match status" value="1"/>
</dbReference>
<keyword evidence="7 11" id="KW-0328">Glycosyltransferase</keyword>
<evidence type="ECO:0000256" key="10">
    <source>
        <dbReference type="ARBA" id="ARBA00047340"/>
    </source>
</evidence>
<comment type="catalytic activity">
    <reaction evidence="10 11">
        <text>5,6-dimethylbenzimidazole + nicotinate beta-D-ribonucleotide = alpha-ribazole 5'-phosphate + nicotinate + H(+)</text>
        <dbReference type="Rhea" id="RHEA:11196"/>
        <dbReference type="ChEBI" id="CHEBI:15378"/>
        <dbReference type="ChEBI" id="CHEBI:15890"/>
        <dbReference type="ChEBI" id="CHEBI:32544"/>
        <dbReference type="ChEBI" id="CHEBI:57502"/>
        <dbReference type="ChEBI" id="CHEBI:57918"/>
        <dbReference type="EC" id="2.4.2.21"/>
    </reaction>
</comment>
<accession>A0A1E5LJ84</accession>
<keyword evidence="13" id="KW-1185">Reference proteome</keyword>
<dbReference type="InterPro" id="IPR036087">
    <property type="entry name" value="Nict_dMeBzImd_PRibTrfase_sf"/>
</dbReference>
<evidence type="ECO:0000313" key="13">
    <source>
        <dbReference type="Proteomes" id="UP000095209"/>
    </source>
</evidence>
<dbReference type="Proteomes" id="UP000095209">
    <property type="component" value="Unassembled WGS sequence"/>
</dbReference>
<evidence type="ECO:0000256" key="11">
    <source>
        <dbReference type="HAMAP-Rule" id="MF_00230"/>
    </source>
</evidence>
<comment type="pathway">
    <text evidence="2 11">Nucleoside biosynthesis; alpha-ribazole biosynthesis; alpha-ribazole from 5,6-dimethylbenzimidazole: step 1/2.</text>
</comment>
<dbReference type="NCBIfam" id="TIGR03160">
    <property type="entry name" value="cobT_DBIPRT"/>
    <property type="match status" value="1"/>
</dbReference>
<evidence type="ECO:0000256" key="5">
    <source>
        <dbReference type="ARBA" id="ARBA00015486"/>
    </source>
</evidence>
<dbReference type="InterPro" id="IPR017846">
    <property type="entry name" value="Nict_dMeBzImd_PRibTrfase_bact"/>
</dbReference>
<evidence type="ECO:0000256" key="4">
    <source>
        <dbReference type="ARBA" id="ARBA00011991"/>
    </source>
</evidence>
<comment type="similarity">
    <text evidence="3 11">Belongs to the CobT family.</text>
</comment>
<protein>
    <recommendedName>
        <fullName evidence="5 11">Nicotinate-nucleotide--dimethylbenzimidazole phosphoribosyltransferase</fullName>
        <shortName evidence="11">NN:DBI PRT</shortName>
        <ecNumber evidence="4 11">2.4.2.21</ecNumber>
    </recommendedName>
    <alternativeName>
        <fullName evidence="9 11">N(1)-alpha-phosphoribosyltransferase</fullName>
    </alternativeName>
</protein>
<evidence type="ECO:0000313" key="12">
    <source>
        <dbReference type="EMBL" id="OEH94153.1"/>
    </source>
</evidence>
<dbReference type="InterPro" id="IPR003200">
    <property type="entry name" value="Nict_dMeBzImd_PRibTrfase"/>
</dbReference>
<dbReference type="Pfam" id="PF02277">
    <property type="entry name" value="DBI_PRT"/>
    <property type="match status" value="1"/>
</dbReference>
<evidence type="ECO:0000256" key="7">
    <source>
        <dbReference type="ARBA" id="ARBA00022676"/>
    </source>
</evidence>
<gene>
    <name evidence="11" type="primary">cobT</name>
    <name evidence="12" type="ORF">BFG57_09505</name>
</gene>
<comment type="caution">
    <text evidence="12">The sequence shown here is derived from an EMBL/GenBank/DDBJ whole genome shotgun (WGS) entry which is preliminary data.</text>
</comment>
<dbReference type="HAMAP" id="MF_00230">
    <property type="entry name" value="CobT"/>
    <property type="match status" value="1"/>
</dbReference>
<dbReference type="PANTHER" id="PTHR43463">
    <property type="entry name" value="NICOTINATE-NUCLEOTIDE--DIMETHYLBENZIMIDAZOLE PHOSPHORIBOSYLTRANSFERASE"/>
    <property type="match status" value="1"/>
</dbReference>
<keyword evidence="8 11" id="KW-0808">Transferase</keyword>
<evidence type="ECO:0000256" key="6">
    <source>
        <dbReference type="ARBA" id="ARBA00022573"/>
    </source>
</evidence>
<dbReference type="AlphaFoldDB" id="A0A1E5LJ84"/>
<dbReference type="CDD" id="cd02439">
    <property type="entry name" value="DMB-PRT_CobT"/>
    <property type="match status" value="1"/>
</dbReference>
<keyword evidence="6 11" id="KW-0169">Cobalamin biosynthesis</keyword>
<dbReference type="EMBL" id="MJEH01000005">
    <property type="protein sequence ID" value="OEH94153.1"/>
    <property type="molecule type" value="Genomic_DNA"/>
</dbReference>
<dbReference type="STRING" id="1305675.BFG57_09505"/>
<organism evidence="12 13">
    <name type="scientific">Bacillus solimangrovi</name>
    <dbReference type="NCBI Taxonomy" id="1305675"/>
    <lineage>
        <taxon>Bacteria</taxon>
        <taxon>Bacillati</taxon>
        <taxon>Bacillota</taxon>
        <taxon>Bacilli</taxon>
        <taxon>Bacillales</taxon>
        <taxon>Bacillaceae</taxon>
        <taxon>Bacillus</taxon>
    </lineage>
</organism>
<evidence type="ECO:0000256" key="2">
    <source>
        <dbReference type="ARBA" id="ARBA00005049"/>
    </source>
</evidence>
<comment type="function">
    <text evidence="1 11">Catalyzes the synthesis of alpha-ribazole-5'-phosphate from nicotinate mononucleotide (NAMN) and 5,6-dimethylbenzimidazole (DMB).</text>
</comment>
<evidence type="ECO:0000256" key="3">
    <source>
        <dbReference type="ARBA" id="ARBA00007110"/>
    </source>
</evidence>
<dbReference type="InterPro" id="IPR023195">
    <property type="entry name" value="Nict_dMeBzImd_PRibTrfase_N"/>
</dbReference>